<keyword evidence="2" id="KW-1185">Reference proteome</keyword>
<dbReference type="OrthoDB" id="1363682at2"/>
<sequence length="288" mass="34209">MIKKISFLLLTLLVITACKNQKEEHKFLIKKQDKDNDSIYLLEKEENTKAFSLESLKGKWELKKSSKSGDSKTYNFELLDSEFILNDGICDASFEIDTIHNLEYHVEGHFYNHSLKEEMKTLEDKLYDLFEININTFQGVITMKCSPPFHKIYVFGDDLVVWYSGNYFHFTKKSEKPKELLFKCKENDNGKSRYDDALNKTCVCNENTFNNAYKIFYKESPDYLKTSLLEELPQQNREWKAKDADVSYRWILQDTLKIDMYFQGGENYYVFYKNNDNKIEYKEYLSLP</sequence>
<gene>
    <name evidence="1" type="ORF">EAH81_01115</name>
</gene>
<dbReference type="Proteomes" id="UP000319700">
    <property type="component" value="Unassembled WGS sequence"/>
</dbReference>
<reference evidence="1 2" key="1">
    <citation type="journal article" date="2019" name="Environ. Microbiol.">
        <title>Species interactions and distinct microbial communities in high Arctic permafrost affected cryosols are associated with the CH4 and CO2 gas fluxes.</title>
        <authorList>
            <person name="Altshuler I."/>
            <person name="Hamel J."/>
            <person name="Turney S."/>
            <person name="Magnuson E."/>
            <person name="Levesque R."/>
            <person name="Greer C."/>
            <person name="Whyte L.G."/>
        </authorList>
    </citation>
    <scope>NUCLEOTIDE SEQUENCE [LARGE SCALE GENOMIC DNA]</scope>
    <source>
        <strain evidence="1 2">42</strain>
    </source>
</reference>
<dbReference type="RefSeq" id="WP_140502815.1">
    <property type="nucleotide sequence ID" value="NZ_RCZH01000001.1"/>
</dbReference>
<evidence type="ECO:0000313" key="2">
    <source>
        <dbReference type="Proteomes" id="UP000319700"/>
    </source>
</evidence>
<organism evidence="1 2">
    <name type="scientific">Flavobacterium pectinovorum</name>
    <dbReference type="NCBI Taxonomy" id="29533"/>
    <lineage>
        <taxon>Bacteria</taxon>
        <taxon>Pseudomonadati</taxon>
        <taxon>Bacteroidota</taxon>
        <taxon>Flavobacteriia</taxon>
        <taxon>Flavobacteriales</taxon>
        <taxon>Flavobacteriaceae</taxon>
        <taxon>Flavobacterium</taxon>
    </lineage>
</organism>
<protein>
    <submittedName>
        <fullName evidence="1">Uncharacterized protein</fullName>
    </submittedName>
</protein>
<accession>A0A502F795</accession>
<dbReference type="PROSITE" id="PS51257">
    <property type="entry name" value="PROKAR_LIPOPROTEIN"/>
    <property type="match status" value="1"/>
</dbReference>
<evidence type="ECO:0000313" key="1">
    <source>
        <dbReference type="EMBL" id="TPG45233.1"/>
    </source>
</evidence>
<proteinExistence type="predicted"/>
<dbReference type="EMBL" id="RCZH01000001">
    <property type="protein sequence ID" value="TPG45233.1"/>
    <property type="molecule type" value="Genomic_DNA"/>
</dbReference>
<name>A0A502F795_9FLAO</name>
<dbReference type="AlphaFoldDB" id="A0A502F795"/>
<comment type="caution">
    <text evidence="1">The sequence shown here is derived from an EMBL/GenBank/DDBJ whole genome shotgun (WGS) entry which is preliminary data.</text>
</comment>